<dbReference type="Proteomes" id="UP000824120">
    <property type="component" value="Chromosome 6"/>
</dbReference>
<accession>A0A9J5YQD1</accession>
<reference evidence="2 3" key="1">
    <citation type="submission" date="2020-09" db="EMBL/GenBank/DDBJ databases">
        <title>De no assembly of potato wild relative species, Solanum commersonii.</title>
        <authorList>
            <person name="Cho K."/>
        </authorList>
    </citation>
    <scope>NUCLEOTIDE SEQUENCE [LARGE SCALE GENOMIC DNA]</scope>
    <source>
        <strain evidence="2">LZ3.2</strain>
        <tissue evidence="2">Leaf</tissue>
    </source>
</reference>
<evidence type="ECO:0000256" key="1">
    <source>
        <dbReference type="SAM" id="MobiDB-lite"/>
    </source>
</evidence>
<feature type="compositionally biased region" description="Polar residues" evidence="1">
    <location>
        <begin position="11"/>
        <end position="36"/>
    </location>
</feature>
<proteinExistence type="predicted"/>
<keyword evidence="3" id="KW-1185">Reference proteome</keyword>
<name>A0A9J5YQD1_SOLCO</name>
<comment type="caution">
    <text evidence="2">The sequence shown here is derived from an EMBL/GenBank/DDBJ whole genome shotgun (WGS) entry which is preliminary data.</text>
</comment>
<sequence length="109" mass="12046">MLNERVRLNFDRNNVTLLGGNNEQAPNDQNGGTNADQDGDANEQEVVANNDQNADQDGGCDQQVTNEQNLGANEQNTDEQNGGCCSCLMLIRNSLLRFTKTYNSTEYTR</sequence>
<evidence type="ECO:0000313" key="3">
    <source>
        <dbReference type="Proteomes" id="UP000824120"/>
    </source>
</evidence>
<organism evidence="2 3">
    <name type="scientific">Solanum commersonii</name>
    <name type="common">Commerson's wild potato</name>
    <name type="synonym">Commerson's nightshade</name>
    <dbReference type="NCBI Taxonomy" id="4109"/>
    <lineage>
        <taxon>Eukaryota</taxon>
        <taxon>Viridiplantae</taxon>
        <taxon>Streptophyta</taxon>
        <taxon>Embryophyta</taxon>
        <taxon>Tracheophyta</taxon>
        <taxon>Spermatophyta</taxon>
        <taxon>Magnoliopsida</taxon>
        <taxon>eudicotyledons</taxon>
        <taxon>Gunneridae</taxon>
        <taxon>Pentapetalae</taxon>
        <taxon>asterids</taxon>
        <taxon>lamiids</taxon>
        <taxon>Solanales</taxon>
        <taxon>Solanaceae</taxon>
        <taxon>Solanoideae</taxon>
        <taxon>Solaneae</taxon>
        <taxon>Solanum</taxon>
    </lineage>
</organism>
<feature type="compositionally biased region" description="Basic and acidic residues" evidence="1">
    <location>
        <begin position="1"/>
        <end position="10"/>
    </location>
</feature>
<feature type="region of interest" description="Disordered" evidence="1">
    <location>
        <begin position="1"/>
        <end position="80"/>
    </location>
</feature>
<gene>
    <name evidence="2" type="ORF">H5410_034325</name>
</gene>
<dbReference type="EMBL" id="JACXVP010000006">
    <property type="protein sequence ID" value="KAG5602955.1"/>
    <property type="molecule type" value="Genomic_DNA"/>
</dbReference>
<protein>
    <submittedName>
        <fullName evidence="2">Uncharacterized protein</fullName>
    </submittedName>
</protein>
<dbReference type="AlphaFoldDB" id="A0A9J5YQD1"/>
<evidence type="ECO:0000313" key="2">
    <source>
        <dbReference type="EMBL" id="KAG5602955.1"/>
    </source>
</evidence>
<feature type="compositionally biased region" description="Polar residues" evidence="1">
    <location>
        <begin position="62"/>
        <end position="80"/>
    </location>
</feature>